<evidence type="ECO:0000313" key="4">
    <source>
        <dbReference type="EMBL" id="KAK0668674.1"/>
    </source>
</evidence>
<dbReference type="GO" id="GO:0005096">
    <property type="term" value="F:GTPase activator activity"/>
    <property type="evidence" value="ECO:0007669"/>
    <property type="project" value="UniProtKB-KW"/>
</dbReference>
<dbReference type="CDD" id="cd04396">
    <property type="entry name" value="RhoGAP_fSAC7_BAG7"/>
    <property type="match status" value="1"/>
</dbReference>
<feature type="compositionally biased region" description="Polar residues" evidence="2">
    <location>
        <begin position="813"/>
        <end position="826"/>
    </location>
</feature>
<evidence type="ECO:0000256" key="1">
    <source>
        <dbReference type="ARBA" id="ARBA00022468"/>
    </source>
</evidence>
<dbReference type="GO" id="GO:0060237">
    <property type="term" value="P:regulation of fungal-type cell wall organization"/>
    <property type="evidence" value="ECO:0007669"/>
    <property type="project" value="TreeGrafter"/>
</dbReference>
<protein>
    <submittedName>
        <fullName evidence="4">Rho-GTPase-activating protein</fullName>
    </submittedName>
</protein>
<dbReference type="InterPro" id="IPR000198">
    <property type="entry name" value="RhoGAP_dom"/>
</dbReference>
<keyword evidence="1" id="KW-0343">GTPase activation</keyword>
<dbReference type="GO" id="GO:0007165">
    <property type="term" value="P:signal transduction"/>
    <property type="evidence" value="ECO:0007669"/>
    <property type="project" value="InterPro"/>
</dbReference>
<feature type="compositionally biased region" description="Low complexity" evidence="2">
    <location>
        <begin position="13"/>
        <end position="28"/>
    </location>
</feature>
<feature type="compositionally biased region" description="Polar residues" evidence="2">
    <location>
        <begin position="482"/>
        <end position="493"/>
    </location>
</feature>
<reference evidence="4" key="1">
    <citation type="submission" date="2023-06" db="EMBL/GenBank/DDBJ databases">
        <title>Genome-scale phylogeny and comparative genomics of the fungal order Sordariales.</title>
        <authorList>
            <consortium name="Lawrence Berkeley National Laboratory"/>
            <person name="Hensen N."/>
            <person name="Bonometti L."/>
            <person name="Westerberg I."/>
            <person name="Brannstrom I.O."/>
            <person name="Guillou S."/>
            <person name="Cros-Aarteil S."/>
            <person name="Calhoun S."/>
            <person name="Haridas S."/>
            <person name="Kuo A."/>
            <person name="Mondo S."/>
            <person name="Pangilinan J."/>
            <person name="Riley R."/>
            <person name="Labutti K."/>
            <person name="Andreopoulos B."/>
            <person name="Lipzen A."/>
            <person name="Chen C."/>
            <person name="Yanf M."/>
            <person name="Daum C."/>
            <person name="Ng V."/>
            <person name="Clum A."/>
            <person name="Steindorff A."/>
            <person name="Ohm R."/>
            <person name="Martin F."/>
            <person name="Silar P."/>
            <person name="Natvig D."/>
            <person name="Lalanne C."/>
            <person name="Gautier V."/>
            <person name="Ament-Velasquez S.L."/>
            <person name="Kruys A."/>
            <person name="Hutchinson M.I."/>
            <person name="Powell A.J."/>
            <person name="Barry K."/>
            <person name="Miller A.N."/>
            <person name="Grigoriev I.V."/>
            <person name="Debuchy R."/>
            <person name="Gladieux P."/>
            <person name="Thoren M.H."/>
            <person name="Johannesson H."/>
        </authorList>
    </citation>
    <scope>NUCLEOTIDE SEQUENCE</scope>
    <source>
        <strain evidence="4">CBS 307.81</strain>
    </source>
</reference>
<dbReference type="Gene3D" id="1.10.555.10">
    <property type="entry name" value="Rho GTPase activation protein"/>
    <property type="match status" value="1"/>
</dbReference>
<keyword evidence="5" id="KW-1185">Reference proteome</keyword>
<dbReference type="InterPro" id="IPR008936">
    <property type="entry name" value="Rho_GTPase_activation_prot"/>
</dbReference>
<evidence type="ECO:0000259" key="3">
    <source>
        <dbReference type="PROSITE" id="PS50238"/>
    </source>
</evidence>
<gene>
    <name evidence="4" type="ORF">QBC41DRAFT_321524</name>
</gene>
<feature type="compositionally biased region" description="Polar residues" evidence="2">
    <location>
        <begin position="770"/>
        <end position="779"/>
    </location>
</feature>
<feature type="compositionally biased region" description="Low complexity" evidence="2">
    <location>
        <begin position="722"/>
        <end position="731"/>
    </location>
</feature>
<dbReference type="GO" id="GO:0005938">
    <property type="term" value="C:cell cortex"/>
    <property type="evidence" value="ECO:0007669"/>
    <property type="project" value="TreeGrafter"/>
</dbReference>
<feature type="compositionally biased region" description="Basic residues" evidence="2">
    <location>
        <begin position="29"/>
        <end position="39"/>
    </location>
</feature>
<sequence>MTSAALPAPHPPVASQQQQQQQQQPSQQHQHHHHHHHQQRAPPQHPPSTPAAPTQLSSAVSPPSKRDLKSWWKGFKLPSKHQEANGNATLSTPSCNTRSKQPGRRSIFAEDMEGLYKELPSAAVLLQNIVLEEERRAAHTASANMSQPLPARPKPPEVPKLDTIARILTWRLGRFARGSCPKPLCRAGPKLIVADQARPQGIFGVPLRQSITYANVAISLVDEDGKSYIYGYVPIVVAKCGIFLKERATEIEGIFRLSGSEKRIKELKNIFDSPDRYGKGLVWDGYTVHDAANVLRRYLNDLPEPVVPLDLYEKFREPLRGATRPGAGEAEGPHFVETFDMDAAIRRYQQLITELPPLNRQLLLYILDLLAVFAAKSDQNRMNSQNLAAIFQPGMLSHPHHAMAPEEYRLNQLVIIFLIENQDHFLIGMQGTGLDEKTAQQVQNPKPPHTPNRKSGVHRSASTASAGAESVRKNGSIRRNKSTSSRRSMASNGAPSPASPAVATTPTSGLNRSNTVPSKKSPALQAGRFGNRGDALVSPLTPVAPPATAVIPPPAVLEEVSTPEEAETNAQSPPAPVPDTTAPSGPRPEQVAVPLPNLTVPGQEKLLEPISPIPEVTTPSKERKLPILFQRIATSDGEGGKPNKLRKKRMPGSANPSAHSSQASLSHSAAASPNTETPNPLETISSGSRLAIPGDAPAEPKSETASETTPQAPAPPAPEPTPADAEAQPQALLTPNNAENTLKSKKSPPTSLNSSFNESSDMDQVDELTAVTSEVTSPESGEKGQKKRWRLSRKKEDTGPSYPPLSSPRLLGTHSNAEASTTSIGSSGYKGRQSMTGDSLDRAIVSGELSSGEGGGSGGKDKISSWIKNKYREHKGNVEQRRAKSPPGGERTVSIGSSLLSSSRGKSLDLKRAEEESNNVAGNGGVPAVPAVPAPAPPPAVPQLPAAQQGTNTQEEQQQQQQQQQPQQ</sequence>
<proteinExistence type="predicted"/>
<feature type="region of interest" description="Disordered" evidence="2">
    <location>
        <begin position="437"/>
        <end position="968"/>
    </location>
</feature>
<feature type="compositionally biased region" description="Polar residues" evidence="2">
    <location>
        <begin position="673"/>
        <end position="688"/>
    </location>
</feature>
<feature type="compositionally biased region" description="Pro residues" evidence="2">
    <location>
        <begin position="712"/>
        <end position="721"/>
    </location>
</feature>
<feature type="compositionally biased region" description="Basic and acidic residues" evidence="2">
    <location>
        <begin position="906"/>
        <end position="915"/>
    </location>
</feature>
<feature type="compositionally biased region" description="Low complexity" evidence="2">
    <location>
        <begin position="894"/>
        <end position="905"/>
    </location>
</feature>
<feature type="compositionally biased region" description="Pro residues" evidence="2">
    <location>
        <begin position="930"/>
        <end position="942"/>
    </location>
</feature>
<feature type="region of interest" description="Disordered" evidence="2">
    <location>
        <begin position="1"/>
        <end position="103"/>
    </location>
</feature>
<feature type="compositionally biased region" description="Low complexity" evidence="2">
    <location>
        <begin position="494"/>
        <end position="508"/>
    </location>
</feature>
<dbReference type="InterPro" id="IPR051025">
    <property type="entry name" value="RhoGAP"/>
</dbReference>
<dbReference type="PANTHER" id="PTHR15228:SF25">
    <property type="entry name" value="F-BAR DOMAIN-CONTAINING PROTEIN"/>
    <property type="match status" value="1"/>
</dbReference>
<dbReference type="SUPFAM" id="SSF48350">
    <property type="entry name" value="GTPase activation domain, GAP"/>
    <property type="match status" value="1"/>
</dbReference>
<feature type="domain" description="Rho-GAP" evidence="3">
    <location>
        <begin position="218"/>
        <end position="426"/>
    </location>
</feature>
<evidence type="ECO:0000313" key="5">
    <source>
        <dbReference type="Proteomes" id="UP001174997"/>
    </source>
</evidence>
<evidence type="ECO:0000256" key="2">
    <source>
        <dbReference type="SAM" id="MobiDB-lite"/>
    </source>
</evidence>
<feature type="compositionally biased region" description="Low complexity" evidence="2">
    <location>
        <begin position="657"/>
        <end position="672"/>
    </location>
</feature>
<dbReference type="Proteomes" id="UP001174997">
    <property type="component" value="Unassembled WGS sequence"/>
</dbReference>
<feature type="compositionally biased region" description="Low complexity" evidence="2">
    <location>
        <begin position="918"/>
        <end position="929"/>
    </location>
</feature>
<feature type="compositionally biased region" description="Polar residues" evidence="2">
    <location>
        <begin position="84"/>
        <end position="100"/>
    </location>
</feature>
<feature type="compositionally biased region" description="Polar residues" evidence="2">
    <location>
        <begin position="509"/>
        <end position="518"/>
    </location>
</feature>
<feature type="compositionally biased region" description="Polar residues" evidence="2">
    <location>
        <begin position="733"/>
        <end position="759"/>
    </location>
</feature>
<dbReference type="Pfam" id="PF00620">
    <property type="entry name" value="RhoGAP"/>
    <property type="match status" value="1"/>
</dbReference>
<name>A0AA39ZDT4_9PEZI</name>
<feature type="compositionally biased region" description="Low complexity" evidence="2">
    <location>
        <begin position="943"/>
        <end position="968"/>
    </location>
</feature>
<dbReference type="AlphaFoldDB" id="A0AA39ZDT4"/>
<feature type="compositionally biased region" description="Low complexity" evidence="2">
    <location>
        <begin position="535"/>
        <end position="550"/>
    </location>
</feature>
<dbReference type="PROSITE" id="PS50238">
    <property type="entry name" value="RHOGAP"/>
    <property type="match status" value="1"/>
</dbReference>
<dbReference type="PANTHER" id="PTHR15228">
    <property type="entry name" value="SPERMATHECAL PHYSIOLOGY VARIANT"/>
    <property type="match status" value="1"/>
</dbReference>
<dbReference type="SMART" id="SM00324">
    <property type="entry name" value="RhoGAP"/>
    <property type="match status" value="1"/>
</dbReference>
<accession>A0AA39ZDT4</accession>
<organism evidence="4 5">
    <name type="scientific">Cercophora samala</name>
    <dbReference type="NCBI Taxonomy" id="330535"/>
    <lineage>
        <taxon>Eukaryota</taxon>
        <taxon>Fungi</taxon>
        <taxon>Dikarya</taxon>
        <taxon>Ascomycota</taxon>
        <taxon>Pezizomycotina</taxon>
        <taxon>Sordariomycetes</taxon>
        <taxon>Sordariomycetidae</taxon>
        <taxon>Sordariales</taxon>
        <taxon>Lasiosphaeriaceae</taxon>
        <taxon>Cercophora</taxon>
    </lineage>
</organism>
<dbReference type="EMBL" id="JAULSY010000053">
    <property type="protein sequence ID" value="KAK0668674.1"/>
    <property type="molecule type" value="Genomic_DNA"/>
</dbReference>
<comment type="caution">
    <text evidence="4">The sequence shown here is derived from an EMBL/GenBank/DDBJ whole genome shotgun (WGS) entry which is preliminary data.</text>
</comment>